<feature type="chain" id="PRO_5045197221" description="Carboxypeptidase regulatory-like domain-containing protein" evidence="1">
    <location>
        <begin position="29"/>
        <end position="145"/>
    </location>
</feature>
<name>A0ABP8IFT8_9BURK</name>
<organism evidence="2 3">
    <name type="scientific">Variovorax defluvii</name>
    <dbReference type="NCBI Taxonomy" id="913761"/>
    <lineage>
        <taxon>Bacteria</taxon>
        <taxon>Pseudomonadati</taxon>
        <taxon>Pseudomonadota</taxon>
        <taxon>Betaproteobacteria</taxon>
        <taxon>Burkholderiales</taxon>
        <taxon>Comamonadaceae</taxon>
        <taxon>Variovorax</taxon>
    </lineage>
</organism>
<dbReference type="Gene3D" id="2.60.40.1120">
    <property type="entry name" value="Carboxypeptidase-like, regulatory domain"/>
    <property type="match status" value="1"/>
</dbReference>
<proteinExistence type="predicted"/>
<evidence type="ECO:0008006" key="4">
    <source>
        <dbReference type="Google" id="ProtNLM"/>
    </source>
</evidence>
<keyword evidence="3" id="KW-1185">Reference proteome</keyword>
<comment type="caution">
    <text evidence="2">The sequence shown here is derived from an EMBL/GenBank/DDBJ whole genome shotgun (WGS) entry which is preliminary data.</text>
</comment>
<dbReference type="EMBL" id="BAABGJ010000081">
    <property type="protein sequence ID" value="GAA4358075.1"/>
    <property type="molecule type" value="Genomic_DNA"/>
</dbReference>
<feature type="signal peptide" evidence="1">
    <location>
        <begin position="1"/>
        <end position="28"/>
    </location>
</feature>
<evidence type="ECO:0000256" key="1">
    <source>
        <dbReference type="SAM" id="SignalP"/>
    </source>
</evidence>
<protein>
    <recommendedName>
        <fullName evidence="4">Carboxypeptidase regulatory-like domain-containing protein</fullName>
    </recommendedName>
</protein>
<gene>
    <name evidence="2" type="ORF">GCM10023165_52670</name>
</gene>
<reference evidence="3" key="1">
    <citation type="journal article" date="2019" name="Int. J. Syst. Evol. Microbiol.">
        <title>The Global Catalogue of Microorganisms (GCM) 10K type strain sequencing project: providing services to taxonomists for standard genome sequencing and annotation.</title>
        <authorList>
            <consortium name="The Broad Institute Genomics Platform"/>
            <consortium name="The Broad Institute Genome Sequencing Center for Infectious Disease"/>
            <person name="Wu L."/>
            <person name="Ma J."/>
        </authorList>
    </citation>
    <scope>NUCLEOTIDE SEQUENCE [LARGE SCALE GENOMIC DNA]</scope>
    <source>
        <strain evidence="3">JCM 17804</strain>
    </source>
</reference>
<evidence type="ECO:0000313" key="2">
    <source>
        <dbReference type="EMBL" id="GAA4358075.1"/>
    </source>
</evidence>
<dbReference type="Proteomes" id="UP001500975">
    <property type="component" value="Unassembled WGS sequence"/>
</dbReference>
<evidence type="ECO:0000313" key="3">
    <source>
        <dbReference type="Proteomes" id="UP001500975"/>
    </source>
</evidence>
<accession>A0ABP8IFT8</accession>
<keyword evidence="1" id="KW-0732">Signal</keyword>
<sequence length="145" mass="14779">MRNLFFGRPGLCAALACASIAAPLTSQAQTVNPGAGALPAMKVQGNARFACGGIGSDESGAMRAAMKDHPLSLLFARATGEYLANVDVTIKAAGGDTALAMRASGPVCLVDLPAGRYTVEASTEGMTKSHTVTVGRGSQTADFRF</sequence>